<sequence length="274" mass="30669">MRFFVPAALLLLPAVGLAQTSAPFHPYLDTSKKHIVMLGATRQNADVELRATRNALPEVGLELDDLGLDDRYNSWMAEYRYRINDRWGIFVGAFTFDVDGRREVTEEFNFEGTVFEAGASLDSELQVDTYIADVMYTAYRSDRAELLLGAGLHAFDLDVALEGRVFVGDLEATRSAADSQLLAPLPNLRAQGFYAITPRLGAAATVGWLSANYDDWDGDFLYLHARLHYRLKAGFGISAGYQFTDIDLTEEKSRGENEYDIRFDGPTVQLSYSF</sequence>
<dbReference type="AlphaFoldDB" id="A0A918XK51"/>
<evidence type="ECO:0000256" key="1">
    <source>
        <dbReference type="ARBA" id="ARBA00022729"/>
    </source>
</evidence>
<feature type="chain" id="PRO_5036859240" description="Outer membrane protein beta-barrel domain-containing protein" evidence="2">
    <location>
        <begin position="19"/>
        <end position="274"/>
    </location>
</feature>
<evidence type="ECO:0000259" key="3">
    <source>
        <dbReference type="Pfam" id="PF13505"/>
    </source>
</evidence>
<dbReference type="InterPro" id="IPR027385">
    <property type="entry name" value="Beta-barrel_OMP"/>
</dbReference>
<name>A0A918XK51_9GAMM</name>
<feature type="domain" description="Outer membrane protein beta-barrel" evidence="3">
    <location>
        <begin position="8"/>
        <end position="274"/>
    </location>
</feature>
<keyword evidence="1 2" id="KW-0732">Signal</keyword>
<proteinExistence type="predicted"/>
<comment type="caution">
    <text evidence="4">The sequence shown here is derived from an EMBL/GenBank/DDBJ whole genome shotgun (WGS) entry which is preliminary data.</text>
</comment>
<evidence type="ECO:0000313" key="4">
    <source>
        <dbReference type="EMBL" id="GHD35589.1"/>
    </source>
</evidence>
<protein>
    <recommendedName>
        <fullName evidence="3">Outer membrane protein beta-barrel domain-containing protein</fullName>
    </recommendedName>
</protein>
<evidence type="ECO:0000256" key="2">
    <source>
        <dbReference type="SAM" id="SignalP"/>
    </source>
</evidence>
<dbReference type="SUPFAM" id="SSF56925">
    <property type="entry name" value="OMPA-like"/>
    <property type="match status" value="1"/>
</dbReference>
<accession>A0A918XK51</accession>
<evidence type="ECO:0000313" key="5">
    <source>
        <dbReference type="Proteomes" id="UP000644693"/>
    </source>
</evidence>
<dbReference type="Pfam" id="PF13505">
    <property type="entry name" value="OMP_b-brl"/>
    <property type="match status" value="1"/>
</dbReference>
<dbReference type="RefSeq" id="WP_189477912.1">
    <property type="nucleotide sequence ID" value="NZ_BMYM01000002.1"/>
</dbReference>
<dbReference type="EMBL" id="BMYM01000002">
    <property type="protein sequence ID" value="GHD35589.1"/>
    <property type="molecule type" value="Genomic_DNA"/>
</dbReference>
<dbReference type="Proteomes" id="UP000644693">
    <property type="component" value="Unassembled WGS sequence"/>
</dbReference>
<keyword evidence="5" id="KW-1185">Reference proteome</keyword>
<feature type="signal peptide" evidence="2">
    <location>
        <begin position="1"/>
        <end position="18"/>
    </location>
</feature>
<gene>
    <name evidence="4" type="ORF">GCM10007053_22710</name>
</gene>
<dbReference type="InterPro" id="IPR011250">
    <property type="entry name" value="OMP/PagP_B-barrel"/>
</dbReference>
<organism evidence="4 5">
    <name type="scientific">Parahalioglobus pacificus</name>
    <dbReference type="NCBI Taxonomy" id="930806"/>
    <lineage>
        <taxon>Bacteria</taxon>
        <taxon>Pseudomonadati</taxon>
        <taxon>Pseudomonadota</taxon>
        <taxon>Gammaproteobacteria</taxon>
        <taxon>Cellvibrionales</taxon>
        <taxon>Halieaceae</taxon>
        <taxon>Parahalioglobus</taxon>
    </lineage>
</organism>
<reference evidence="4" key="1">
    <citation type="journal article" date="2014" name="Int. J. Syst. Evol. Microbiol.">
        <title>Complete genome sequence of Corynebacterium casei LMG S-19264T (=DSM 44701T), isolated from a smear-ripened cheese.</title>
        <authorList>
            <consortium name="US DOE Joint Genome Institute (JGI-PGF)"/>
            <person name="Walter F."/>
            <person name="Albersmeier A."/>
            <person name="Kalinowski J."/>
            <person name="Ruckert C."/>
        </authorList>
    </citation>
    <scope>NUCLEOTIDE SEQUENCE</scope>
    <source>
        <strain evidence="4">KCTC 23430</strain>
    </source>
</reference>
<reference evidence="4" key="2">
    <citation type="submission" date="2020-09" db="EMBL/GenBank/DDBJ databases">
        <authorList>
            <person name="Sun Q."/>
            <person name="Kim S."/>
        </authorList>
    </citation>
    <scope>NUCLEOTIDE SEQUENCE</scope>
    <source>
        <strain evidence="4">KCTC 23430</strain>
    </source>
</reference>